<evidence type="ECO:0000256" key="1">
    <source>
        <dbReference type="ARBA" id="ARBA00001933"/>
    </source>
</evidence>
<dbReference type="InterPro" id="IPR015421">
    <property type="entry name" value="PyrdxlP-dep_Trfase_major"/>
</dbReference>
<dbReference type="Proteomes" id="UP000035722">
    <property type="component" value="Unassembled WGS sequence"/>
</dbReference>
<dbReference type="InterPro" id="IPR015422">
    <property type="entry name" value="PyrdxlP-dep_Trfase_small"/>
</dbReference>
<comment type="caution">
    <text evidence="6">The sequence shown here is derived from an EMBL/GenBank/DDBJ whole genome shotgun (WGS) entry which is preliminary data.</text>
</comment>
<dbReference type="OrthoDB" id="4743071at2"/>
<dbReference type="InterPro" id="IPR020578">
    <property type="entry name" value="Aminotrans_V_PyrdxlP_BS"/>
</dbReference>
<dbReference type="Gene3D" id="3.40.640.10">
    <property type="entry name" value="Type I PLP-dependent aspartate aminotransferase-like (Major domain)"/>
    <property type="match status" value="1"/>
</dbReference>
<dbReference type="Gene3D" id="3.90.1150.10">
    <property type="entry name" value="Aspartate Aminotransferase, domain 1"/>
    <property type="match status" value="1"/>
</dbReference>
<accession>A0A024H8K6</accession>
<dbReference type="STRING" id="861266.ARTSIC4J27_4106"/>
<dbReference type="PANTHER" id="PTHR43586">
    <property type="entry name" value="CYSTEINE DESULFURASE"/>
    <property type="match status" value="1"/>
</dbReference>
<comment type="similarity">
    <text evidence="3">Belongs to the class-V pyridoxal-phosphate-dependent aminotransferase family.</text>
</comment>
<evidence type="ECO:0000313" key="6">
    <source>
        <dbReference type="EMBL" id="CCQ48109.1"/>
    </source>
</evidence>
<dbReference type="PROSITE" id="PS00595">
    <property type="entry name" value="AA_TRANSFER_CLASS_5"/>
    <property type="match status" value="1"/>
</dbReference>
<dbReference type="InterPro" id="IPR000192">
    <property type="entry name" value="Aminotrans_V_dom"/>
</dbReference>
<evidence type="ECO:0000256" key="4">
    <source>
        <dbReference type="RuleBase" id="RU004504"/>
    </source>
</evidence>
<gene>
    <name evidence="6" type="ORF">ARTSIC4J27_4106</name>
</gene>
<sequence length="391" mass="42870">MPESTTPAVLAPAFEADAFSVGIRSSVQPSSGKLFFNYASVAPMSRAAYEATRTFIDDFYHYGPPEVLHCYDVVADDMAAEAARLINCQAEEITYLKNTTEGIIMASEALPLGCGDEVLVLGNEYPANLLPWLRKRQDGVQVKVMTGLDNEAAFGRLLDSIGPRTKAISMSSAQRYDGFMPDLALLSGICRSRGIFLVIDAVQHIAVRTIDLARTPVDILVCGGQKYLRAGMGIGFMYVSQSVMPALRDSRVGIRSVKHFDEDSYVLKSTAARFQDGTQNITGLVALRAALREINTVGMDVIERKNLEVLAGIKAVLRENEVDFVDHGTNQSNIVSMRTPDPAALVNFLMDRNVYIKAIEDVTRVSFIHKSKLEDIEVLAGHIREFLAAGR</sequence>
<dbReference type="AlphaFoldDB" id="A0A024H8K6"/>
<dbReference type="Pfam" id="PF00266">
    <property type="entry name" value="Aminotran_5"/>
    <property type="match status" value="1"/>
</dbReference>
<dbReference type="InterPro" id="IPR015424">
    <property type="entry name" value="PyrdxlP-dep_Trfase"/>
</dbReference>
<dbReference type="EMBL" id="CAQI01000053">
    <property type="protein sequence ID" value="CCQ48109.1"/>
    <property type="molecule type" value="Genomic_DNA"/>
</dbReference>
<evidence type="ECO:0000313" key="7">
    <source>
        <dbReference type="Proteomes" id="UP000035722"/>
    </source>
</evidence>
<reference evidence="7" key="1">
    <citation type="journal article" date="2014" name="Genome Announc.">
        <title>Genome Sequence of Arthrobacter siccitolerans 4J27, a Xeroprotectant-Producing Desiccation-Tolerant Microorganism.</title>
        <authorList>
            <person name="Manzanera M."/>
            <person name="Santa-Cruz-Calvo L."/>
            <person name="Vilchez J.I."/>
            <person name="Garcia-Fontana C."/>
            <person name="Silva-Castro G.A."/>
            <person name="Calvo C."/>
            <person name="Gonzalez-Lopez J."/>
        </authorList>
    </citation>
    <scope>NUCLEOTIDE SEQUENCE [LARGE SCALE GENOMIC DNA]</scope>
    <source>
        <strain evidence="7">4J27</strain>
    </source>
</reference>
<keyword evidence="6" id="KW-0032">Aminotransferase</keyword>
<protein>
    <submittedName>
        <fullName evidence="6">Aminotransferase class-V family protein</fullName>
    </submittedName>
</protein>
<dbReference type="SUPFAM" id="SSF53383">
    <property type="entry name" value="PLP-dependent transferases"/>
    <property type="match status" value="1"/>
</dbReference>
<evidence type="ECO:0000256" key="3">
    <source>
        <dbReference type="RuleBase" id="RU004075"/>
    </source>
</evidence>
<keyword evidence="6" id="KW-0808">Transferase</keyword>
<name>A0A024H8K6_9MICC</name>
<keyword evidence="7" id="KW-1185">Reference proteome</keyword>
<dbReference type="PANTHER" id="PTHR43586:SF15">
    <property type="entry name" value="BLR3095 PROTEIN"/>
    <property type="match status" value="1"/>
</dbReference>
<dbReference type="GO" id="GO:0008483">
    <property type="term" value="F:transaminase activity"/>
    <property type="evidence" value="ECO:0007669"/>
    <property type="project" value="UniProtKB-KW"/>
</dbReference>
<evidence type="ECO:0000256" key="2">
    <source>
        <dbReference type="ARBA" id="ARBA00022898"/>
    </source>
</evidence>
<keyword evidence="2" id="KW-0663">Pyridoxal phosphate</keyword>
<evidence type="ECO:0000259" key="5">
    <source>
        <dbReference type="Pfam" id="PF00266"/>
    </source>
</evidence>
<comment type="cofactor">
    <cofactor evidence="1 4">
        <name>pyridoxal 5'-phosphate</name>
        <dbReference type="ChEBI" id="CHEBI:597326"/>
    </cofactor>
</comment>
<proteinExistence type="inferred from homology"/>
<feature type="domain" description="Aminotransferase class V" evidence="5">
    <location>
        <begin position="80"/>
        <end position="377"/>
    </location>
</feature>
<organism evidence="6 7">
    <name type="scientific">Pseudarthrobacter siccitolerans</name>
    <dbReference type="NCBI Taxonomy" id="861266"/>
    <lineage>
        <taxon>Bacteria</taxon>
        <taxon>Bacillati</taxon>
        <taxon>Actinomycetota</taxon>
        <taxon>Actinomycetes</taxon>
        <taxon>Micrococcales</taxon>
        <taxon>Micrococcaceae</taxon>
        <taxon>Pseudarthrobacter</taxon>
    </lineage>
</organism>
<dbReference type="RefSeq" id="WP_050056884.1">
    <property type="nucleotide sequence ID" value="NZ_CAQI01000053.1"/>
</dbReference>